<feature type="region of interest" description="Disordered" evidence="1">
    <location>
        <begin position="467"/>
        <end position="497"/>
    </location>
</feature>
<evidence type="ECO:0000256" key="2">
    <source>
        <dbReference type="SAM" id="Phobius"/>
    </source>
</evidence>
<feature type="compositionally biased region" description="Gly residues" evidence="1">
    <location>
        <begin position="532"/>
        <end position="545"/>
    </location>
</feature>
<feature type="region of interest" description="Disordered" evidence="1">
    <location>
        <begin position="737"/>
        <end position="765"/>
    </location>
</feature>
<feature type="compositionally biased region" description="Basic residues" evidence="1">
    <location>
        <begin position="546"/>
        <end position="559"/>
    </location>
</feature>
<keyword evidence="2" id="KW-0472">Membrane</keyword>
<feature type="compositionally biased region" description="Acidic residues" evidence="1">
    <location>
        <begin position="747"/>
        <end position="759"/>
    </location>
</feature>
<dbReference type="EMBL" id="JAUJDW010000004">
    <property type="protein sequence ID" value="KAK0663201.1"/>
    <property type="molecule type" value="Genomic_DNA"/>
</dbReference>
<feature type="compositionally biased region" description="Basic and acidic residues" evidence="1">
    <location>
        <begin position="951"/>
        <end position="970"/>
    </location>
</feature>
<feature type="transmembrane region" description="Helical" evidence="2">
    <location>
        <begin position="20"/>
        <end position="39"/>
    </location>
</feature>
<feature type="compositionally biased region" description="Polar residues" evidence="1">
    <location>
        <begin position="475"/>
        <end position="486"/>
    </location>
</feature>
<sequence length="1035" mass="108412">MFALFAAQSIDKTILPSTVLTIVSAVASFSYIILHSIVARRQNRLQQGVTSRKFENACYVAIRLAVTLCILWLLTSGWNFIVAARQPVCLSQSFSSDLGDRWRVGSSCAAERFSAAISFLALVASCTLFGILAIARRPFEASLLGFSPSALTTENEIHHRPPKHSRKLAHAEDGVYNPALHRAVDISTSTLTSLTSPSFRRPDTAMTERTTTTSILNLGAIAGMSQPSTPGPSFPPTPSTGDAIIGARQNNRHFAWDHSPPPLPPLPARPGTSTTRLDPPLPPLPLLLPAAPIVSSSATIVARRISSAESKYTPPRPPSLGSPYSQRRSRSYGQALPLLQSPIAGGSPVAAHSPPSSLSPTPRPPRLLPARPARSPPPLDSAWRAMHPNPPGVTVVVGGGGRNAAAISAPVAGWAGGMMELNVPKVRARASAPPAAMRARPPSMPHSSPHPRQMMSWLTSSAAATTTTAPTSLSGWTPKTAVTQGRRSVGGDSSDAGESLALTTAALARLTAEQLAHQQQLTDWHRQNGSVAGSGGGGGGGGGGIRRGRGGHGIGHRRIPTPSGPPPSMPISVRPVVSDGTPGTASFTPSAGAAPATPSSTTTAYRTSNNNHNANAVGGAAATTTAGGVDGRPSTPINQMLPHHHNHHNNSGNPAPLSSAAILSLQHRAARQRPLRWPTARRSLSSDDARCYSSGSSSTIGTNRSSSCGTSSPLSTTMVRASEVDAEVLREEMEAAAKKRRETFGSVDEEQEEDEDDDGAEGKRRLDVVEQISGVEKSGRWCRVRRGFGVVGGARKGGKKGAVVAEREEGDLGIEGRNWVRNASGEQSLAGSSEGDGNGGGVEQRGREDSGVECEIRVTESSERGSSYGSSEQTEPEQLVVPRKRALLPSWTNGVVARKSPEQSLLDAVLEASKVSPLLQQQQLQELGGATSVGLTPVPGDDSTVPVGELSRSETVIRRRARSVEGERKRGPNGPAEGGTTNRKTGLGVGLGLNCVIGVGTGADDNRIHGQQGKEVESPGIQRTPRTRRKTVALG</sequence>
<feature type="compositionally biased region" description="Low complexity" evidence="1">
    <location>
        <begin position="584"/>
        <end position="627"/>
    </location>
</feature>
<protein>
    <recommendedName>
        <fullName evidence="5">Transmembrane protein</fullName>
    </recommendedName>
</protein>
<name>A0AA40D596_9PEZI</name>
<evidence type="ECO:0000256" key="1">
    <source>
        <dbReference type="SAM" id="MobiDB-lite"/>
    </source>
</evidence>
<keyword evidence="4" id="KW-1185">Reference proteome</keyword>
<feature type="region of interest" description="Disordered" evidence="1">
    <location>
        <begin position="258"/>
        <end position="279"/>
    </location>
</feature>
<evidence type="ECO:0000313" key="3">
    <source>
        <dbReference type="EMBL" id="KAK0663201.1"/>
    </source>
</evidence>
<feature type="compositionally biased region" description="Basic residues" evidence="1">
    <location>
        <begin position="1025"/>
        <end position="1035"/>
    </location>
</feature>
<gene>
    <name evidence="3" type="ORF">DIS24_g1384</name>
</gene>
<feature type="region of interest" description="Disordered" evidence="1">
    <location>
        <begin position="821"/>
        <end position="879"/>
    </location>
</feature>
<organism evidence="3 4">
    <name type="scientific">Lasiodiplodia hormozganensis</name>
    <dbReference type="NCBI Taxonomy" id="869390"/>
    <lineage>
        <taxon>Eukaryota</taxon>
        <taxon>Fungi</taxon>
        <taxon>Dikarya</taxon>
        <taxon>Ascomycota</taxon>
        <taxon>Pezizomycotina</taxon>
        <taxon>Dothideomycetes</taxon>
        <taxon>Dothideomycetes incertae sedis</taxon>
        <taxon>Botryosphaeriales</taxon>
        <taxon>Botryosphaeriaceae</taxon>
        <taxon>Lasiodiplodia</taxon>
    </lineage>
</organism>
<dbReference type="AlphaFoldDB" id="A0AA40D596"/>
<evidence type="ECO:0008006" key="5">
    <source>
        <dbReference type="Google" id="ProtNLM"/>
    </source>
</evidence>
<keyword evidence="2" id="KW-0812">Transmembrane</keyword>
<feature type="region of interest" description="Disordered" evidence="1">
    <location>
        <begin position="1002"/>
        <end position="1035"/>
    </location>
</feature>
<evidence type="ECO:0000313" key="4">
    <source>
        <dbReference type="Proteomes" id="UP001175001"/>
    </source>
</evidence>
<feature type="transmembrane region" description="Helical" evidence="2">
    <location>
        <begin position="113"/>
        <end position="135"/>
    </location>
</feature>
<accession>A0AA40D596</accession>
<comment type="caution">
    <text evidence="3">The sequence shown here is derived from an EMBL/GenBank/DDBJ whole genome shotgun (WGS) entry which is preliminary data.</text>
</comment>
<feature type="region of interest" description="Disordered" evidence="1">
    <location>
        <begin position="306"/>
        <end position="387"/>
    </location>
</feature>
<dbReference type="Proteomes" id="UP001175001">
    <property type="component" value="Unassembled WGS sequence"/>
</dbReference>
<feature type="compositionally biased region" description="Basic and acidic residues" evidence="1">
    <location>
        <begin position="844"/>
        <end position="863"/>
    </location>
</feature>
<proteinExistence type="predicted"/>
<feature type="compositionally biased region" description="Low complexity" evidence="1">
    <location>
        <begin position="347"/>
        <end position="360"/>
    </location>
</feature>
<feature type="compositionally biased region" description="Gly residues" evidence="1">
    <location>
        <begin position="834"/>
        <end position="843"/>
    </location>
</feature>
<feature type="compositionally biased region" description="Pro residues" evidence="1">
    <location>
        <begin position="259"/>
        <end position="268"/>
    </location>
</feature>
<feature type="compositionally biased region" description="Low complexity" evidence="1">
    <location>
        <begin position="693"/>
        <end position="716"/>
    </location>
</feature>
<feature type="region of interest" description="Disordered" evidence="1">
    <location>
        <begin position="931"/>
        <end position="985"/>
    </location>
</feature>
<keyword evidence="2" id="KW-1133">Transmembrane helix</keyword>
<feature type="transmembrane region" description="Helical" evidence="2">
    <location>
        <begin position="60"/>
        <end position="81"/>
    </location>
</feature>
<reference evidence="3" key="1">
    <citation type="submission" date="2023-06" db="EMBL/GenBank/DDBJ databases">
        <title>Multi-omics analyses reveal the molecular pathogenesis toolkit of Lasiodiplodia hormozganensis, a cross-kingdom pathogen.</title>
        <authorList>
            <person name="Felix C."/>
            <person name="Meneses R."/>
            <person name="Goncalves M.F.M."/>
            <person name="Tilleman L."/>
            <person name="Duarte A.S."/>
            <person name="Jorrin-Novo J.V."/>
            <person name="Van De Peer Y."/>
            <person name="Deforce D."/>
            <person name="Van Nieuwerburgh F."/>
            <person name="Esteves A.C."/>
            <person name="Alves A."/>
        </authorList>
    </citation>
    <scope>NUCLEOTIDE SEQUENCE</scope>
    <source>
        <strain evidence="3">CBS 339.90</strain>
    </source>
</reference>
<feature type="region of interest" description="Disordered" evidence="1">
    <location>
        <begin position="527"/>
        <end position="716"/>
    </location>
</feature>
<feature type="compositionally biased region" description="Basic and acidic residues" evidence="1">
    <location>
        <begin position="1004"/>
        <end position="1017"/>
    </location>
</feature>